<reference evidence="2" key="1">
    <citation type="submission" date="2018-05" db="EMBL/GenBank/DDBJ databases">
        <title>Draft genome of Mucuna pruriens seed.</title>
        <authorList>
            <person name="Nnadi N.E."/>
            <person name="Vos R."/>
            <person name="Hasami M.H."/>
            <person name="Devisetty U.K."/>
            <person name="Aguiy J.C."/>
        </authorList>
    </citation>
    <scope>NUCLEOTIDE SEQUENCE [LARGE SCALE GENOMIC DNA]</scope>
    <source>
        <strain evidence="2">JCA_2017</strain>
    </source>
</reference>
<name>A0A371GAU2_MUCPR</name>
<organism evidence="2 3">
    <name type="scientific">Mucuna pruriens</name>
    <name type="common">Velvet bean</name>
    <name type="synonym">Dolichos pruriens</name>
    <dbReference type="NCBI Taxonomy" id="157652"/>
    <lineage>
        <taxon>Eukaryota</taxon>
        <taxon>Viridiplantae</taxon>
        <taxon>Streptophyta</taxon>
        <taxon>Embryophyta</taxon>
        <taxon>Tracheophyta</taxon>
        <taxon>Spermatophyta</taxon>
        <taxon>Magnoliopsida</taxon>
        <taxon>eudicotyledons</taxon>
        <taxon>Gunneridae</taxon>
        <taxon>Pentapetalae</taxon>
        <taxon>rosids</taxon>
        <taxon>fabids</taxon>
        <taxon>Fabales</taxon>
        <taxon>Fabaceae</taxon>
        <taxon>Papilionoideae</taxon>
        <taxon>50 kb inversion clade</taxon>
        <taxon>NPAAA clade</taxon>
        <taxon>indigoferoid/millettioid clade</taxon>
        <taxon>Phaseoleae</taxon>
        <taxon>Mucuna</taxon>
    </lineage>
</organism>
<dbReference type="OrthoDB" id="1298458at2759"/>
<keyword evidence="3" id="KW-1185">Reference proteome</keyword>
<sequence length="116" mass="13209">MFFGGSWRLLHLSLVMLLGVTVLQMWVCWHVEAVRAFPSNAMAKLKFSHGIENEKVKEDPLHKHFSGRTLGLSNGTQKGFDENKRRVPRSSDDHHQDYGSVILLHVAFHFLSKLGV</sequence>
<feature type="non-terminal residue" evidence="2">
    <location>
        <position position="1"/>
    </location>
</feature>
<protein>
    <submittedName>
        <fullName evidence="2">Uncharacterized protein</fullName>
    </submittedName>
</protein>
<dbReference type="PANTHER" id="PTHR37184">
    <property type="entry name" value="CLAVATA3/ESR (CLE)-RELATED PROTEIN 27"/>
    <property type="match status" value="1"/>
</dbReference>
<dbReference type="EMBL" id="QJKJ01006157">
    <property type="protein sequence ID" value="RDX87680.1"/>
    <property type="molecule type" value="Genomic_DNA"/>
</dbReference>
<evidence type="ECO:0000313" key="3">
    <source>
        <dbReference type="Proteomes" id="UP000257109"/>
    </source>
</evidence>
<proteinExistence type="predicted"/>
<dbReference type="AlphaFoldDB" id="A0A371GAU2"/>
<gene>
    <name evidence="2" type="ORF">CR513_30815</name>
</gene>
<feature type="region of interest" description="Disordered" evidence="1">
    <location>
        <begin position="63"/>
        <end position="93"/>
    </location>
</feature>
<comment type="caution">
    <text evidence="2">The sequence shown here is derived from an EMBL/GenBank/DDBJ whole genome shotgun (WGS) entry which is preliminary data.</text>
</comment>
<evidence type="ECO:0000313" key="2">
    <source>
        <dbReference type="EMBL" id="RDX87680.1"/>
    </source>
</evidence>
<dbReference type="Proteomes" id="UP000257109">
    <property type="component" value="Unassembled WGS sequence"/>
</dbReference>
<feature type="compositionally biased region" description="Basic and acidic residues" evidence="1">
    <location>
        <begin position="79"/>
        <end position="93"/>
    </location>
</feature>
<dbReference type="PANTHER" id="PTHR37184:SF2">
    <property type="entry name" value="CLAVATA3_ESR (CLE)-RELATED PROTEIN 43"/>
    <property type="match status" value="1"/>
</dbReference>
<accession>A0A371GAU2</accession>
<evidence type="ECO:0000256" key="1">
    <source>
        <dbReference type="SAM" id="MobiDB-lite"/>
    </source>
</evidence>
<dbReference type="InterPro" id="IPR040274">
    <property type="entry name" value="CLE27/CLE43"/>
</dbReference>